<dbReference type="Proteomes" id="UP000054845">
    <property type="component" value="Unassembled WGS sequence"/>
</dbReference>
<keyword evidence="2" id="KW-1185">Reference proteome</keyword>
<dbReference type="EMBL" id="CCYA01000290">
    <property type="protein sequence ID" value="CEH19295.1"/>
    <property type="molecule type" value="Genomic_DNA"/>
</dbReference>
<protein>
    <submittedName>
        <fullName evidence="1">Uncharacterized protein</fullName>
    </submittedName>
</protein>
<evidence type="ECO:0000313" key="2">
    <source>
        <dbReference type="Proteomes" id="UP000054845"/>
    </source>
</evidence>
<name>A0A0P1BQW6_9BASI</name>
<sequence length="62" mass="6640">MLAKVLPPSGSLDLAYGAVPSLRLRRPTWLPLSDVKSLLNVHVRAYGIPLTLTFPGATADIV</sequence>
<accession>A0A0P1BQW6</accession>
<dbReference type="AlphaFoldDB" id="A0A0P1BQW6"/>
<evidence type="ECO:0000313" key="1">
    <source>
        <dbReference type="EMBL" id="CEH19295.1"/>
    </source>
</evidence>
<organism evidence="1 2">
    <name type="scientific">Ceraceosorus bombacis</name>
    <dbReference type="NCBI Taxonomy" id="401625"/>
    <lineage>
        <taxon>Eukaryota</taxon>
        <taxon>Fungi</taxon>
        <taxon>Dikarya</taxon>
        <taxon>Basidiomycota</taxon>
        <taxon>Ustilaginomycotina</taxon>
        <taxon>Exobasidiomycetes</taxon>
        <taxon>Ceraceosorales</taxon>
        <taxon>Ceraceosoraceae</taxon>
        <taxon>Ceraceosorus</taxon>
    </lineage>
</organism>
<proteinExistence type="predicted"/>
<reference evidence="1 2" key="1">
    <citation type="submission" date="2014-09" db="EMBL/GenBank/DDBJ databases">
        <authorList>
            <person name="Magalhaes I.L.F."/>
            <person name="Oliveira U."/>
            <person name="Santos F.R."/>
            <person name="Vidigal T.H.D.A."/>
            <person name="Brescovit A.D."/>
            <person name="Santos A.J."/>
        </authorList>
    </citation>
    <scope>NUCLEOTIDE SEQUENCE [LARGE SCALE GENOMIC DNA]</scope>
</reference>